<reference evidence="2" key="1">
    <citation type="journal article" date="2022" name="bioRxiv">
        <title>Sequencing and chromosome-scale assembly of the giantPleurodeles waltlgenome.</title>
        <authorList>
            <person name="Brown T."/>
            <person name="Elewa A."/>
            <person name="Iarovenko S."/>
            <person name="Subramanian E."/>
            <person name="Araus A.J."/>
            <person name="Petzold A."/>
            <person name="Susuki M."/>
            <person name="Suzuki K.-i.T."/>
            <person name="Hayashi T."/>
            <person name="Toyoda A."/>
            <person name="Oliveira C."/>
            <person name="Osipova E."/>
            <person name="Leigh N.D."/>
            <person name="Simon A."/>
            <person name="Yun M.H."/>
        </authorList>
    </citation>
    <scope>NUCLEOTIDE SEQUENCE</scope>
    <source>
        <strain evidence="2">20211129_DDA</strain>
        <tissue evidence="2">Liver</tissue>
    </source>
</reference>
<evidence type="ECO:0000313" key="2">
    <source>
        <dbReference type="EMBL" id="KAJ1088281.1"/>
    </source>
</evidence>
<protein>
    <submittedName>
        <fullName evidence="2">Uncharacterized protein</fullName>
    </submittedName>
</protein>
<accession>A0AAV7L9H4</accession>
<evidence type="ECO:0000256" key="1">
    <source>
        <dbReference type="SAM" id="MobiDB-lite"/>
    </source>
</evidence>
<name>A0AAV7L9H4_PLEWA</name>
<keyword evidence="3" id="KW-1185">Reference proteome</keyword>
<dbReference type="EMBL" id="JANPWB010000015">
    <property type="protein sequence ID" value="KAJ1088281.1"/>
    <property type="molecule type" value="Genomic_DNA"/>
</dbReference>
<feature type="region of interest" description="Disordered" evidence="1">
    <location>
        <begin position="1"/>
        <end position="46"/>
    </location>
</feature>
<dbReference type="Proteomes" id="UP001066276">
    <property type="component" value="Chromosome 11"/>
</dbReference>
<evidence type="ECO:0000313" key="3">
    <source>
        <dbReference type="Proteomes" id="UP001066276"/>
    </source>
</evidence>
<comment type="caution">
    <text evidence="2">The sequence shown here is derived from an EMBL/GenBank/DDBJ whole genome shotgun (WGS) entry which is preliminary data.</text>
</comment>
<sequence length="170" mass="18751">MSGCEGDSYGDQHPVSTPTGVFPKAAARPPQASKRPRLQKLRQPNVTAVRSCADAGTLTSAKSSQEESGHIPLWAETLMKSLFGKIKDFLVKELSPKLNRLEAIERRLDSGMPQKNHSALRVMCVSQEGAQGTTPKHSTDMDKIVLALAMCFHGYWGTECIAKFYYPGRW</sequence>
<proteinExistence type="predicted"/>
<organism evidence="2 3">
    <name type="scientific">Pleurodeles waltl</name>
    <name type="common">Iberian ribbed newt</name>
    <dbReference type="NCBI Taxonomy" id="8319"/>
    <lineage>
        <taxon>Eukaryota</taxon>
        <taxon>Metazoa</taxon>
        <taxon>Chordata</taxon>
        <taxon>Craniata</taxon>
        <taxon>Vertebrata</taxon>
        <taxon>Euteleostomi</taxon>
        <taxon>Amphibia</taxon>
        <taxon>Batrachia</taxon>
        <taxon>Caudata</taxon>
        <taxon>Salamandroidea</taxon>
        <taxon>Salamandridae</taxon>
        <taxon>Pleurodelinae</taxon>
        <taxon>Pleurodeles</taxon>
    </lineage>
</organism>
<dbReference type="AlphaFoldDB" id="A0AAV7L9H4"/>
<gene>
    <name evidence="2" type="ORF">NDU88_001439</name>
</gene>